<evidence type="ECO:0000313" key="11">
    <source>
        <dbReference type="Proteomes" id="UP000317893"/>
    </source>
</evidence>
<dbReference type="SUPFAM" id="SSF55545">
    <property type="entry name" value="beta-N-acetylhexosaminidase-like domain"/>
    <property type="match status" value="1"/>
</dbReference>
<organism evidence="10 11">
    <name type="scientific">Lapillicoccus jejuensis</name>
    <dbReference type="NCBI Taxonomy" id="402171"/>
    <lineage>
        <taxon>Bacteria</taxon>
        <taxon>Bacillati</taxon>
        <taxon>Actinomycetota</taxon>
        <taxon>Actinomycetes</taxon>
        <taxon>Micrococcales</taxon>
        <taxon>Intrasporangiaceae</taxon>
        <taxon>Lapillicoccus</taxon>
    </lineage>
</organism>
<dbReference type="Gene3D" id="3.20.20.80">
    <property type="entry name" value="Glycosidases"/>
    <property type="match status" value="1"/>
</dbReference>
<name>A0A542E1B8_9MICO</name>
<dbReference type="Pfam" id="PF02838">
    <property type="entry name" value="Glyco_hydro_20b"/>
    <property type="match status" value="1"/>
</dbReference>
<dbReference type="Gene3D" id="3.30.379.10">
    <property type="entry name" value="Chitobiase/beta-hexosaminidase domain 2-like"/>
    <property type="match status" value="1"/>
</dbReference>
<feature type="domain" description="Glycoside hydrolase family 20 catalytic" evidence="8">
    <location>
        <begin position="159"/>
        <end position="510"/>
    </location>
</feature>
<dbReference type="PANTHER" id="PTHR22600:SF57">
    <property type="entry name" value="BETA-N-ACETYLHEXOSAMINIDASE"/>
    <property type="match status" value="1"/>
</dbReference>
<keyword evidence="11" id="KW-1185">Reference proteome</keyword>
<comment type="caution">
    <text evidence="10">The sequence shown here is derived from an EMBL/GenBank/DDBJ whole genome shotgun (WGS) entry which is preliminary data.</text>
</comment>
<evidence type="ECO:0000256" key="3">
    <source>
        <dbReference type="ARBA" id="ARBA00012663"/>
    </source>
</evidence>
<reference evidence="10 11" key="1">
    <citation type="submission" date="2019-06" db="EMBL/GenBank/DDBJ databases">
        <title>Sequencing the genomes of 1000 actinobacteria strains.</title>
        <authorList>
            <person name="Klenk H.-P."/>
        </authorList>
    </citation>
    <scope>NUCLEOTIDE SEQUENCE [LARGE SCALE GENOMIC DNA]</scope>
    <source>
        <strain evidence="10 11">DSM 18607</strain>
    </source>
</reference>
<dbReference type="AlphaFoldDB" id="A0A542E1B8"/>
<dbReference type="InterPro" id="IPR015882">
    <property type="entry name" value="HEX_bac_N"/>
</dbReference>
<evidence type="ECO:0000313" key="10">
    <source>
        <dbReference type="EMBL" id="TQJ09136.1"/>
    </source>
</evidence>
<dbReference type="OrthoDB" id="9763537at2"/>
<gene>
    <name evidence="10" type="ORF">FB458_2243</name>
</gene>
<dbReference type="GO" id="GO:0030203">
    <property type="term" value="P:glycosaminoglycan metabolic process"/>
    <property type="evidence" value="ECO:0007669"/>
    <property type="project" value="TreeGrafter"/>
</dbReference>
<dbReference type="CDD" id="cd06563">
    <property type="entry name" value="GH20_chitobiase-like"/>
    <property type="match status" value="1"/>
</dbReference>
<evidence type="ECO:0000256" key="7">
    <source>
        <dbReference type="SAM" id="MobiDB-lite"/>
    </source>
</evidence>
<evidence type="ECO:0000259" key="8">
    <source>
        <dbReference type="Pfam" id="PF00728"/>
    </source>
</evidence>
<dbReference type="GO" id="GO:0005975">
    <property type="term" value="P:carbohydrate metabolic process"/>
    <property type="evidence" value="ECO:0007669"/>
    <property type="project" value="InterPro"/>
</dbReference>
<dbReference type="EC" id="3.2.1.52" evidence="3"/>
<protein>
    <recommendedName>
        <fullName evidence="3">beta-N-acetylhexosaminidase</fullName>
        <ecNumber evidence="3">3.2.1.52</ecNumber>
    </recommendedName>
</protein>
<evidence type="ECO:0000256" key="5">
    <source>
        <dbReference type="ARBA" id="ARBA00023295"/>
    </source>
</evidence>
<dbReference type="PANTHER" id="PTHR22600">
    <property type="entry name" value="BETA-HEXOSAMINIDASE"/>
    <property type="match status" value="1"/>
</dbReference>
<keyword evidence="4" id="KW-0378">Hydrolase</keyword>
<sequence>MTSAPPPDLPLDPALALLPRPRRLVRRDGVLTLPERVVVSTDEPGRPAAEHLARVLAGGTGRSPAVVEAGAVDAARVTVEVRVDGDADLPPGPRGSRTESFRLTVTPQGATVLAGGPAGATYGVVALLQLLPPAVLRRAPVGDGPWVAAACVVEDAPAFAWRGVMLDVARHFFPVHEVLRLVDQLVLHRVNRLHLHLTEDQGWRLEVRRHPRLTQVGAWRRESQVGADVVGPEGGVTASFDGRPHGGFYTHDDVREIVAHAAERGITVVPEVETPGHVRAALAAYPELGVTGEALEVWTRWGVCEDVLNTEESTVRFFQDVLDEVMELFPSEYVGLGGDECPKAQWRADPRTQQRIRELGLADEEELQGWFVGRLAAHVEAAGRRPFGWDEVLEGGTVPRSTTVMSWRGLQGAVTAARRGHDVISTPDDRVYLDYRQSELATEPIPIAVPLTVADVLAFDPVPPELTPKEAEHVLGGQANLWTEHVDDARRADYQLFPRVAALAEALWSADVAGPRDLADFQRRLIVHRERLVAMGVEARPQDGPLPWQQRPGVPGRPVSREDRAAHMATLTANITD</sequence>
<evidence type="ECO:0000256" key="6">
    <source>
        <dbReference type="PIRSR" id="PIRSR625705-1"/>
    </source>
</evidence>
<evidence type="ECO:0000256" key="2">
    <source>
        <dbReference type="ARBA" id="ARBA00006285"/>
    </source>
</evidence>
<comment type="similarity">
    <text evidence="2">Belongs to the glycosyl hydrolase 20 family.</text>
</comment>
<feature type="region of interest" description="Disordered" evidence="7">
    <location>
        <begin position="540"/>
        <end position="562"/>
    </location>
</feature>
<keyword evidence="5" id="KW-0326">Glycosidase</keyword>
<evidence type="ECO:0000256" key="4">
    <source>
        <dbReference type="ARBA" id="ARBA00022801"/>
    </source>
</evidence>
<dbReference type="InterPro" id="IPR017853">
    <property type="entry name" value="GH"/>
</dbReference>
<dbReference type="GO" id="GO:0004563">
    <property type="term" value="F:beta-N-acetylhexosaminidase activity"/>
    <property type="evidence" value="ECO:0007669"/>
    <property type="project" value="UniProtKB-EC"/>
</dbReference>
<dbReference type="Pfam" id="PF00728">
    <property type="entry name" value="Glyco_hydro_20"/>
    <property type="match status" value="1"/>
</dbReference>
<feature type="active site" description="Proton donor" evidence="6">
    <location>
        <position position="340"/>
    </location>
</feature>
<dbReference type="GO" id="GO:0016020">
    <property type="term" value="C:membrane"/>
    <property type="evidence" value="ECO:0007669"/>
    <property type="project" value="TreeGrafter"/>
</dbReference>
<proteinExistence type="inferred from homology"/>
<dbReference type="Proteomes" id="UP000317893">
    <property type="component" value="Unassembled WGS sequence"/>
</dbReference>
<dbReference type="SUPFAM" id="SSF51445">
    <property type="entry name" value="(Trans)glycosidases"/>
    <property type="match status" value="1"/>
</dbReference>
<evidence type="ECO:0000256" key="1">
    <source>
        <dbReference type="ARBA" id="ARBA00001231"/>
    </source>
</evidence>
<dbReference type="InterPro" id="IPR029018">
    <property type="entry name" value="Hex-like_dom2"/>
</dbReference>
<dbReference type="RefSeq" id="WP_141848552.1">
    <property type="nucleotide sequence ID" value="NZ_BAAAPR010000005.1"/>
</dbReference>
<dbReference type="PRINTS" id="PR00738">
    <property type="entry name" value="GLHYDRLASE20"/>
</dbReference>
<evidence type="ECO:0000259" key="9">
    <source>
        <dbReference type="Pfam" id="PF02838"/>
    </source>
</evidence>
<dbReference type="EMBL" id="VFMN01000001">
    <property type="protein sequence ID" value="TQJ09136.1"/>
    <property type="molecule type" value="Genomic_DNA"/>
</dbReference>
<dbReference type="InterPro" id="IPR015883">
    <property type="entry name" value="Glyco_hydro_20_cat"/>
</dbReference>
<feature type="domain" description="Beta-hexosaminidase bacterial type N-terminal" evidence="9">
    <location>
        <begin position="16"/>
        <end position="155"/>
    </location>
</feature>
<dbReference type="InterPro" id="IPR025705">
    <property type="entry name" value="Beta_hexosaminidase_sua/sub"/>
</dbReference>
<accession>A0A542E1B8</accession>
<comment type="catalytic activity">
    <reaction evidence="1">
        <text>Hydrolysis of terminal non-reducing N-acetyl-D-hexosamine residues in N-acetyl-beta-D-hexosaminides.</text>
        <dbReference type="EC" id="3.2.1.52"/>
    </reaction>
</comment>